<dbReference type="EC" id="3.1.13.4" evidence="6"/>
<evidence type="ECO:0000256" key="11">
    <source>
        <dbReference type="ARBA" id="ARBA00022737"/>
    </source>
</evidence>
<protein>
    <recommendedName>
        <fullName evidence="6">poly(A)-specific ribonuclease</fullName>
        <ecNumber evidence="6">3.1.13.4</ecNumber>
    </recommendedName>
</protein>
<dbReference type="FunFam" id="3.60.10.10:FF:000002">
    <property type="entry name" value="CCR4-NOT transcription complex subunit 6 like"/>
    <property type="match status" value="1"/>
</dbReference>
<keyword evidence="15" id="KW-0805">Transcription regulation</keyword>
<evidence type="ECO:0000256" key="4">
    <source>
        <dbReference type="ARBA" id="ARBA00004496"/>
    </source>
</evidence>
<dbReference type="Proteomes" id="UP000283509">
    <property type="component" value="Unassembled WGS sequence"/>
</dbReference>
<evidence type="ECO:0000313" key="20">
    <source>
        <dbReference type="EMBL" id="ROT80015.1"/>
    </source>
</evidence>
<evidence type="ECO:0000256" key="17">
    <source>
        <dbReference type="ARBA" id="ARBA00023242"/>
    </source>
</evidence>
<reference evidence="20 21" key="1">
    <citation type="submission" date="2018-04" db="EMBL/GenBank/DDBJ databases">
        <authorList>
            <person name="Zhang X."/>
            <person name="Yuan J."/>
            <person name="Li F."/>
            <person name="Xiang J."/>
        </authorList>
    </citation>
    <scope>NUCLEOTIDE SEQUENCE [LARGE SCALE GENOMIC DNA]</scope>
    <source>
        <tissue evidence="20">Muscle</tissue>
    </source>
</reference>
<comment type="similarity">
    <text evidence="5">Belongs to the CCR4/nocturin family.</text>
</comment>
<sequence length="1170" mass="131161">MEVVNDVLSVMQQAMWTELERDLVLHVVASRYSHEQLLHACQLLVDWIGWRADLEDVVQTLFEGKHEGVTFHRRGTSAAAHERAAFSDCGDDGAAAGNPLVKDSASTVRNEPRPNARKSRIPIFKRAPPKASGAEPEGRFEAATSAEARDEGGCSAAEATTVRCELPSRKGIVCEDNEVHAEREQNASIDRNTRIKCGCCASVFEELRQESKSARFSDSASHPAERSSCRSESCRTACDEEPCGRPGLADLGEESCNTCCASEPAEMEISIRSSIPEGWVVLEGRHVAIPPVTVKLWKLIATFWDILPQFVCAQESFGARVLEKNHLQKEVKGINILLEQLSLRLSWVLPAIRKQQDPLVYEADLSLVDESLDEDLAHLKTWVVRVYEECLVGELDIPELALAESLGSRQECDSPLNVSTYSAVSQETDYFDVSDPLLAGEDKNNNFDGVNYNDPVPIVQDDLLCWLWQAVKADMDDELTVHLVASHFTLQEVHQSRNILTSWGFSLPYMKGVRGLLMEMVGAFRSVTDENNNCAVKKLPKFVCCDVTNRPSVRPMRWTCMKRDLEVLGDMAQKLTTRICWLLPEAQRYSAAMEDAKKGSLAPQLSATSSTLANLKTILDWELGASHHPTPDASARPRPSSCSQFSTAVFQPIIQECKEGRVLRGDVVSLGKLQSWAVHSEGFLAEPWGGWLWGGPQVYPAMSIARESDPVPLLPSQHDAADILHQCHLTHSFAVEPAHTHITTPQPPQRPWLPLAEPDRTKPSCIFTVMCYNVLCDKYATRQMYGYCPSWALEWEYRKKGIMDEIKHYLADIITLQEVETDQFFNFFLPELKSEGYDGIFSPKSRAKHMTESERKYVDGCAIFWRTSKFSLVKEHLIEFNQLAMANHDGSEDMLNRVMTKDNIGLAALLETKEAAWENSQLLPDKSQISQPVLVCTAHIHWDPEFCDVKLIQTIMLMSEIRQIITQIVEDSQHRSRSGHKMDPNSIQLLLCGDLNSLPDSGVVEFLTKGNVSMDHEDFKGFGYKTCLQKIAMAKTNNSLVNSNSNIYTHSFKLSAAYDFSIMAYTNYTYDFKGIIDYIFHSSETMSALGVLGPIDTDWFKDNKVLGCPHPHIPSDHFPLLVQLEMRPASASISQPNGLLHRCHCPIPPSTLHSHFHWAAPRLFIIRNTL</sequence>
<evidence type="ECO:0000256" key="16">
    <source>
        <dbReference type="ARBA" id="ARBA00023163"/>
    </source>
</evidence>
<comment type="cofactor">
    <cofactor evidence="2">
        <name>Mg(2+)</name>
        <dbReference type="ChEBI" id="CHEBI:18420"/>
    </cofactor>
</comment>
<keyword evidence="7" id="KW-0963">Cytoplasm</keyword>
<dbReference type="STRING" id="6689.A0A3R7SXH1"/>
<keyword evidence="10" id="KW-0479">Metal-binding</keyword>
<evidence type="ECO:0000256" key="9">
    <source>
        <dbReference type="ARBA" id="ARBA00022722"/>
    </source>
</evidence>
<keyword evidence="21" id="KW-1185">Reference proteome</keyword>
<evidence type="ECO:0000256" key="10">
    <source>
        <dbReference type="ARBA" id="ARBA00022723"/>
    </source>
</evidence>
<dbReference type="Pfam" id="PF03372">
    <property type="entry name" value="Exo_endo_phos"/>
    <property type="match status" value="1"/>
</dbReference>
<dbReference type="InterPro" id="IPR050410">
    <property type="entry name" value="CCR4/nocturin_mRNA_transcr"/>
</dbReference>
<dbReference type="GO" id="GO:0005634">
    <property type="term" value="C:nucleus"/>
    <property type="evidence" value="ECO:0007669"/>
    <property type="project" value="UniProtKB-SubCell"/>
</dbReference>
<keyword evidence="12" id="KW-0378">Hydrolase</keyword>
<dbReference type="AlphaFoldDB" id="A0A3R7SXH1"/>
<dbReference type="InterPro" id="IPR036691">
    <property type="entry name" value="Endo/exonu/phosph_ase_sf"/>
</dbReference>
<evidence type="ECO:0000256" key="8">
    <source>
        <dbReference type="ARBA" id="ARBA00022614"/>
    </source>
</evidence>
<evidence type="ECO:0000256" key="3">
    <source>
        <dbReference type="ARBA" id="ARBA00004123"/>
    </source>
</evidence>
<name>A0A3R7SXH1_PENVA</name>
<evidence type="ECO:0000256" key="13">
    <source>
        <dbReference type="ARBA" id="ARBA00022839"/>
    </source>
</evidence>
<evidence type="ECO:0000256" key="2">
    <source>
        <dbReference type="ARBA" id="ARBA00001946"/>
    </source>
</evidence>
<gene>
    <name evidence="20" type="ORF">C7M84_001287</name>
</gene>
<evidence type="ECO:0000256" key="15">
    <source>
        <dbReference type="ARBA" id="ARBA00023015"/>
    </source>
</evidence>
<dbReference type="GO" id="GO:0004535">
    <property type="term" value="F:poly(A)-specific ribonuclease activity"/>
    <property type="evidence" value="ECO:0007669"/>
    <property type="project" value="UniProtKB-EC"/>
</dbReference>
<dbReference type="PANTHER" id="PTHR12121:SF100">
    <property type="entry name" value="POLY(A)-SPECIFIC RIBONUCLEASE"/>
    <property type="match status" value="1"/>
</dbReference>
<dbReference type="EMBL" id="QCYY01001167">
    <property type="protein sequence ID" value="ROT80015.1"/>
    <property type="molecule type" value="Genomic_DNA"/>
</dbReference>
<keyword evidence="16" id="KW-0804">Transcription</keyword>
<keyword evidence="14" id="KW-0460">Magnesium</keyword>
<dbReference type="Gene3D" id="3.60.10.10">
    <property type="entry name" value="Endonuclease/exonuclease/phosphatase"/>
    <property type="match status" value="1"/>
</dbReference>
<evidence type="ECO:0000256" key="14">
    <source>
        <dbReference type="ARBA" id="ARBA00022842"/>
    </source>
</evidence>
<dbReference type="CDD" id="cd09097">
    <property type="entry name" value="Deadenylase_CCR4"/>
    <property type="match status" value="1"/>
</dbReference>
<comment type="caution">
    <text evidence="20">The sequence shown here is derived from an EMBL/GenBank/DDBJ whole genome shotgun (WGS) entry which is preliminary data.</text>
</comment>
<dbReference type="GO" id="GO:0046872">
    <property type="term" value="F:metal ion binding"/>
    <property type="evidence" value="ECO:0007669"/>
    <property type="project" value="UniProtKB-KW"/>
</dbReference>
<organism evidence="20 21">
    <name type="scientific">Penaeus vannamei</name>
    <name type="common">Whiteleg shrimp</name>
    <name type="synonym">Litopenaeus vannamei</name>
    <dbReference type="NCBI Taxonomy" id="6689"/>
    <lineage>
        <taxon>Eukaryota</taxon>
        <taxon>Metazoa</taxon>
        <taxon>Ecdysozoa</taxon>
        <taxon>Arthropoda</taxon>
        <taxon>Crustacea</taxon>
        <taxon>Multicrustacea</taxon>
        <taxon>Malacostraca</taxon>
        <taxon>Eumalacostraca</taxon>
        <taxon>Eucarida</taxon>
        <taxon>Decapoda</taxon>
        <taxon>Dendrobranchiata</taxon>
        <taxon>Penaeoidea</taxon>
        <taxon>Penaeidae</taxon>
        <taxon>Penaeus</taxon>
    </lineage>
</organism>
<evidence type="ECO:0000256" key="1">
    <source>
        <dbReference type="ARBA" id="ARBA00001663"/>
    </source>
</evidence>
<dbReference type="InterPro" id="IPR005135">
    <property type="entry name" value="Endo/exonuclease/phosphatase"/>
</dbReference>
<evidence type="ECO:0000256" key="18">
    <source>
        <dbReference type="SAM" id="MobiDB-lite"/>
    </source>
</evidence>
<evidence type="ECO:0000256" key="7">
    <source>
        <dbReference type="ARBA" id="ARBA00022490"/>
    </source>
</evidence>
<evidence type="ECO:0000256" key="12">
    <source>
        <dbReference type="ARBA" id="ARBA00022801"/>
    </source>
</evidence>
<keyword evidence="11" id="KW-0677">Repeat</keyword>
<evidence type="ECO:0000259" key="19">
    <source>
        <dbReference type="Pfam" id="PF03372"/>
    </source>
</evidence>
<dbReference type="SUPFAM" id="SSF56219">
    <property type="entry name" value="DNase I-like"/>
    <property type="match status" value="1"/>
</dbReference>
<feature type="domain" description="Endonuclease/exonuclease/phosphatase" evidence="19">
    <location>
        <begin position="771"/>
        <end position="1117"/>
    </location>
</feature>
<dbReference type="GO" id="GO:0005737">
    <property type="term" value="C:cytoplasm"/>
    <property type="evidence" value="ECO:0007669"/>
    <property type="project" value="UniProtKB-SubCell"/>
</dbReference>
<dbReference type="PANTHER" id="PTHR12121">
    <property type="entry name" value="CARBON CATABOLITE REPRESSOR PROTEIN 4"/>
    <property type="match status" value="1"/>
</dbReference>
<feature type="region of interest" description="Disordered" evidence="18">
    <location>
        <begin position="97"/>
        <end position="154"/>
    </location>
</feature>
<evidence type="ECO:0000313" key="21">
    <source>
        <dbReference type="Proteomes" id="UP000283509"/>
    </source>
</evidence>
<reference evidence="20 21" key="2">
    <citation type="submission" date="2019-01" db="EMBL/GenBank/DDBJ databases">
        <title>The decoding of complex shrimp genome reveals the adaptation for benthos swimmer, frequently molting mechanism and breeding impact on genome.</title>
        <authorList>
            <person name="Sun Y."/>
            <person name="Gao Y."/>
            <person name="Yu Y."/>
        </authorList>
    </citation>
    <scope>NUCLEOTIDE SEQUENCE [LARGE SCALE GENOMIC DNA]</scope>
    <source>
        <tissue evidence="20">Muscle</tissue>
    </source>
</reference>
<keyword evidence="17" id="KW-0539">Nucleus</keyword>
<comment type="subcellular location">
    <subcellularLocation>
        <location evidence="4">Cytoplasm</location>
    </subcellularLocation>
    <subcellularLocation>
        <location evidence="3">Nucleus</location>
    </subcellularLocation>
</comment>
<keyword evidence="9" id="KW-0540">Nuclease</keyword>
<evidence type="ECO:0000256" key="6">
    <source>
        <dbReference type="ARBA" id="ARBA00012161"/>
    </source>
</evidence>
<comment type="catalytic activity">
    <reaction evidence="1">
        <text>Exonucleolytic cleavage of poly(A) to 5'-AMP.</text>
        <dbReference type="EC" id="3.1.13.4"/>
    </reaction>
</comment>
<keyword evidence="13" id="KW-0269">Exonuclease</keyword>
<accession>A0A3R7SXH1</accession>
<proteinExistence type="inferred from homology"/>
<dbReference type="OrthoDB" id="428734at2759"/>
<keyword evidence="8" id="KW-0433">Leucine-rich repeat</keyword>
<evidence type="ECO:0000256" key="5">
    <source>
        <dbReference type="ARBA" id="ARBA00010774"/>
    </source>
</evidence>